<feature type="domain" description="HTH LytTR-type" evidence="5">
    <location>
        <begin position="141"/>
        <end position="231"/>
    </location>
</feature>
<evidence type="ECO:0000256" key="2">
    <source>
        <dbReference type="ARBA" id="ARBA00024867"/>
    </source>
</evidence>
<dbReference type="SMART" id="SM00850">
    <property type="entry name" value="LytTR"/>
    <property type="match status" value="1"/>
</dbReference>
<protein>
    <recommendedName>
        <fullName evidence="1">Stage 0 sporulation protein A homolog</fullName>
    </recommendedName>
</protein>
<dbReference type="InterPro" id="IPR007492">
    <property type="entry name" value="LytTR_DNA-bd_dom"/>
</dbReference>
<dbReference type="PANTHER" id="PTHR37299:SF1">
    <property type="entry name" value="STAGE 0 SPORULATION PROTEIN A HOMOLOG"/>
    <property type="match status" value="1"/>
</dbReference>
<organism evidence="6 7">
    <name type="scientific">Agathobacter rectalis</name>
    <dbReference type="NCBI Taxonomy" id="39491"/>
    <lineage>
        <taxon>Bacteria</taxon>
        <taxon>Bacillati</taxon>
        <taxon>Bacillota</taxon>
        <taxon>Clostridia</taxon>
        <taxon>Lachnospirales</taxon>
        <taxon>Lachnospiraceae</taxon>
        <taxon>Agathobacter</taxon>
    </lineage>
</organism>
<dbReference type="InterPro" id="IPR001789">
    <property type="entry name" value="Sig_transdc_resp-reg_receiver"/>
</dbReference>
<dbReference type="GO" id="GO:0000156">
    <property type="term" value="F:phosphorelay response regulator activity"/>
    <property type="evidence" value="ECO:0007669"/>
    <property type="project" value="InterPro"/>
</dbReference>
<dbReference type="AlphaFoldDB" id="A0A412RHT9"/>
<accession>A0A412RHT9</accession>
<dbReference type="PROSITE" id="PS50110">
    <property type="entry name" value="RESPONSE_REGULATORY"/>
    <property type="match status" value="1"/>
</dbReference>
<dbReference type="Pfam" id="PF04397">
    <property type="entry name" value="LytTR"/>
    <property type="match status" value="1"/>
</dbReference>
<keyword evidence="3" id="KW-0597">Phosphoprotein</keyword>
<sequence>MKLTISILEDQPTEAEYLKTLLHKWSSQENCELEIAEYCSGEEFFTQNNTDTYKRFSVFFLDIQMKELSGLDVAKRLRKEGYTGPIIFLTAFREYVFHGYEVHALNYLLKPVKEEPLFLCLNEIANDISNSSYLYRNKQDIISIPYKDIITFSSSLHYIDILTVSEHYCQYATLNNIIEYLPQEFIRIHKSCIVNMAHIYKVTGSTIVLSNRMTTQIGRSYMKSVIAAFTAYSMRFDKA</sequence>
<comment type="function">
    <text evidence="2">May play the central regulatory role in sporulation. It may be an element of the effector pathway responsible for the activation of sporulation genes in response to nutritional stress. Spo0A may act in concert with spo0H (a sigma factor) to control the expression of some genes that are critical to the sporulation process.</text>
</comment>
<comment type="caution">
    <text evidence="6">The sequence shown here is derived from an EMBL/GenBank/DDBJ whole genome shotgun (WGS) entry which is preliminary data.</text>
</comment>
<evidence type="ECO:0000259" key="4">
    <source>
        <dbReference type="PROSITE" id="PS50110"/>
    </source>
</evidence>
<dbReference type="SUPFAM" id="SSF52172">
    <property type="entry name" value="CheY-like"/>
    <property type="match status" value="1"/>
</dbReference>
<dbReference type="EMBL" id="QRXR01000023">
    <property type="protein sequence ID" value="RGU21401.1"/>
    <property type="molecule type" value="Genomic_DNA"/>
</dbReference>
<reference evidence="6 7" key="1">
    <citation type="submission" date="2018-08" db="EMBL/GenBank/DDBJ databases">
        <title>A genome reference for cultivated species of the human gut microbiota.</title>
        <authorList>
            <person name="Zou Y."/>
            <person name="Xue W."/>
            <person name="Luo G."/>
        </authorList>
    </citation>
    <scope>NUCLEOTIDE SEQUENCE [LARGE SCALE GENOMIC DNA]</scope>
    <source>
        <strain evidence="6 7">AF17-27</strain>
    </source>
</reference>
<dbReference type="Gene3D" id="2.40.50.1020">
    <property type="entry name" value="LytTr DNA-binding domain"/>
    <property type="match status" value="1"/>
</dbReference>
<dbReference type="Gene3D" id="3.40.50.2300">
    <property type="match status" value="1"/>
</dbReference>
<gene>
    <name evidence="6" type="ORF">DWW89_12455</name>
</gene>
<evidence type="ECO:0000313" key="7">
    <source>
        <dbReference type="Proteomes" id="UP000283765"/>
    </source>
</evidence>
<feature type="modified residue" description="4-aspartylphosphate" evidence="3">
    <location>
        <position position="62"/>
    </location>
</feature>
<evidence type="ECO:0000256" key="3">
    <source>
        <dbReference type="PROSITE-ProRule" id="PRU00169"/>
    </source>
</evidence>
<dbReference type="InterPro" id="IPR046947">
    <property type="entry name" value="LytR-like"/>
</dbReference>
<name>A0A412RHT9_9FIRM</name>
<dbReference type="PANTHER" id="PTHR37299">
    <property type="entry name" value="TRANSCRIPTIONAL REGULATOR-RELATED"/>
    <property type="match status" value="1"/>
</dbReference>
<proteinExistence type="predicted"/>
<dbReference type="Proteomes" id="UP000283765">
    <property type="component" value="Unassembled WGS sequence"/>
</dbReference>
<dbReference type="Pfam" id="PF00072">
    <property type="entry name" value="Response_reg"/>
    <property type="match status" value="1"/>
</dbReference>
<dbReference type="PROSITE" id="PS50930">
    <property type="entry name" value="HTH_LYTTR"/>
    <property type="match status" value="1"/>
</dbReference>
<dbReference type="SMART" id="SM00448">
    <property type="entry name" value="REC"/>
    <property type="match status" value="1"/>
</dbReference>
<dbReference type="GO" id="GO:0003677">
    <property type="term" value="F:DNA binding"/>
    <property type="evidence" value="ECO:0007669"/>
    <property type="project" value="UniProtKB-KW"/>
</dbReference>
<keyword evidence="6" id="KW-0238">DNA-binding</keyword>
<dbReference type="RefSeq" id="WP_117994646.1">
    <property type="nucleotide sequence ID" value="NZ_QRXR01000023.1"/>
</dbReference>
<evidence type="ECO:0000259" key="5">
    <source>
        <dbReference type="PROSITE" id="PS50930"/>
    </source>
</evidence>
<dbReference type="InterPro" id="IPR011006">
    <property type="entry name" value="CheY-like_superfamily"/>
</dbReference>
<feature type="domain" description="Response regulatory" evidence="4">
    <location>
        <begin position="4"/>
        <end position="125"/>
    </location>
</feature>
<evidence type="ECO:0000256" key="1">
    <source>
        <dbReference type="ARBA" id="ARBA00018672"/>
    </source>
</evidence>
<evidence type="ECO:0000313" key="6">
    <source>
        <dbReference type="EMBL" id="RGU21401.1"/>
    </source>
</evidence>